<sequence length="107" mass="12484">MAYKEIFELLFQVEPQTGNFLIDAIVPILLSLIFYKVVFMFVGKLYDSGVVWGNDIGSLLHWLLRCGLIYISIKVFNQFIHYWPILLVSIIILIIICIMIKYNKNLV</sequence>
<dbReference type="STRING" id="1408416.GCA_000702765_01306"/>
<dbReference type="AlphaFoldDB" id="A0A449BL06"/>
<proteinExistence type="predicted"/>
<name>A0A449BL06_9MOLU</name>
<evidence type="ECO:0000313" key="3">
    <source>
        <dbReference type="Proteomes" id="UP000290909"/>
    </source>
</evidence>
<keyword evidence="1" id="KW-0472">Membrane</keyword>
<reference evidence="2 3" key="1">
    <citation type="submission" date="2019-01" db="EMBL/GenBank/DDBJ databases">
        <authorList>
            <consortium name="Pathogen Informatics"/>
        </authorList>
    </citation>
    <scope>NUCLEOTIDE SEQUENCE [LARGE SCALE GENOMIC DNA]</scope>
    <source>
        <strain evidence="2 3">NCTC10172</strain>
    </source>
</reference>
<keyword evidence="1" id="KW-0812">Transmembrane</keyword>
<dbReference type="Proteomes" id="UP000290909">
    <property type="component" value="Chromosome"/>
</dbReference>
<keyword evidence="3" id="KW-1185">Reference proteome</keyword>
<accession>A0A449BL06</accession>
<dbReference type="KEGG" id="ahk:NCTC10172_01212"/>
<gene>
    <name evidence="2" type="ORF">NCTC10172_01212</name>
</gene>
<evidence type="ECO:0000313" key="2">
    <source>
        <dbReference type="EMBL" id="VEU83156.1"/>
    </source>
</evidence>
<protein>
    <submittedName>
        <fullName evidence="2">Uncharacterized protein</fullName>
    </submittedName>
</protein>
<keyword evidence="1" id="KW-1133">Transmembrane helix</keyword>
<evidence type="ECO:0000256" key="1">
    <source>
        <dbReference type="SAM" id="Phobius"/>
    </source>
</evidence>
<feature type="transmembrane region" description="Helical" evidence="1">
    <location>
        <begin position="20"/>
        <end position="39"/>
    </location>
</feature>
<dbReference type="EMBL" id="LR215050">
    <property type="protein sequence ID" value="VEU83156.1"/>
    <property type="molecule type" value="Genomic_DNA"/>
</dbReference>
<organism evidence="2 3">
    <name type="scientific">Acholeplasma hippikon</name>
    <dbReference type="NCBI Taxonomy" id="264636"/>
    <lineage>
        <taxon>Bacteria</taxon>
        <taxon>Bacillati</taxon>
        <taxon>Mycoplasmatota</taxon>
        <taxon>Mollicutes</taxon>
        <taxon>Acholeplasmatales</taxon>
        <taxon>Acholeplasmataceae</taxon>
        <taxon>Acholeplasma</taxon>
    </lineage>
</organism>
<feature type="transmembrane region" description="Helical" evidence="1">
    <location>
        <begin position="79"/>
        <end position="100"/>
    </location>
</feature>